<dbReference type="Proteomes" id="UP000030140">
    <property type="component" value="Unassembled WGS sequence"/>
</dbReference>
<gene>
    <name evidence="6" type="ORF">NV36_11140</name>
</gene>
<dbReference type="Gene3D" id="1.10.357.10">
    <property type="entry name" value="Tetracycline Repressor, domain 2"/>
    <property type="match status" value="1"/>
</dbReference>
<dbReference type="Pfam" id="PF17932">
    <property type="entry name" value="TetR_C_24"/>
    <property type="match status" value="1"/>
</dbReference>
<protein>
    <submittedName>
        <fullName evidence="6">TetR family transcriptional regulator</fullName>
    </submittedName>
</protein>
<keyword evidence="1" id="KW-0805">Transcription regulation</keyword>
<feature type="domain" description="HTH tetR-type" evidence="5">
    <location>
        <begin position="6"/>
        <end position="66"/>
    </location>
</feature>
<evidence type="ECO:0000256" key="4">
    <source>
        <dbReference type="PROSITE-ProRule" id="PRU00335"/>
    </source>
</evidence>
<dbReference type="SUPFAM" id="SSF48498">
    <property type="entry name" value="Tetracyclin repressor-like, C-terminal domain"/>
    <property type="match status" value="1"/>
</dbReference>
<dbReference type="InterPro" id="IPR041490">
    <property type="entry name" value="KstR2_TetR_C"/>
</dbReference>
<dbReference type="GO" id="GO:0000976">
    <property type="term" value="F:transcription cis-regulatory region binding"/>
    <property type="evidence" value="ECO:0007669"/>
    <property type="project" value="TreeGrafter"/>
</dbReference>
<name>A0A0A2GVT2_9FLAO</name>
<evidence type="ECO:0000313" key="6">
    <source>
        <dbReference type="EMBL" id="KGO07332.1"/>
    </source>
</evidence>
<sequence>MKSTTLTRKQEICITAARLFKQKGYSAVTMRDLAAEVGVKAASLYNHIASKEEILNEVIVNIAESFTEGIQGIRLADTKVAEKLEAVIAQHVHLTADNPYGMASLNNDWMHLGEGKEKYLALRSAYEQHFREIIKKGKAQNVLKDIDEEVILFSTLGTLRNLYLWIPKKADLQRSKLIDSLCETLLNGVKTT</sequence>
<dbReference type="PANTHER" id="PTHR30055">
    <property type="entry name" value="HTH-TYPE TRANSCRIPTIONAL REGULATOR RUTR"/>
    <property type="match status" value="1"/>
</dbReference>
<dbReference type="PANTHER" id="PTHR30055:SF240">
    <property type="entry name" value="HTH-TYPE TRANSCRIPTIONAL REGULATOR ACRR"/>
    <property type="match status" value="1"/>
</dbReference>
<dbReference type="PATRIC" id="fig|1300343.5.peg.1115"/>
<proteinExistence type="predicted"/>
<keyword evidence="3" id="KW-0804">Transcription</keyword>
<evidence type="ECO:0000259" key="5">
    <source>
        <dbReference type="PROSITE" id="PS50977"/>
    </source>
</evidence>
<dbReference type="InterPro" id="IPR001647">
    <property type="entry name" value="HTH_TetR"/>
</dbReference>
<dbReference type="InterPro" id="IPR009057">
    <property type="entry name" value="Homeodomain-like_sf"/>
</dbReference>
<feature type="DNA-binding region" description="H-T-H motif" evidence="4">
    <location>
        <begin position="29"/>
        <end position="48"/>
    </location>
</feature>
<dbReference type="InterPro" id="IPR036271">
    <property type="entry name" value="Tet_transcr_reg_TetR-rel_C_sf"/>
</dbReference>
<reference evidence="6 7" key="1">
    <citation type="submission" date="2014-10" db="EMBL/GenBank/DDBJ databases">
        <title>Draft genome sequence of the proteorhodopsin-containing marine bacterium Dokdonia donghaensis.</title>
        <authorList>
            <person name="Gomez-Consarnau L."/>
            <person name="Gonzalez J.M."/>
            <person name="Riedel T."/>
            <person name="Jaenicke S."/>
            <person name="Wagner-Doebler I."/>
            <person name="Fuhrman J.A."/>
        </authorList>
    </citation>
    <scope>NUCLEOTIDE SEQUENCE [LARGE SCALE GENOMIC DNA]</scope>
    <source>
        <strain evidence="6 7">DSW-1</strain>
    </source>
</reference>
<keyword evidence="7" id="KW-1185">Reference proteome</keyword>
<accession>A0A0A2GVT2</accession>
<evidence type="ECO:0000313" key="7">
    <source>
        <dbReference type="Proteomes" id="UP000030140"/>
    </source>
</evidence>
<dbReference type="KEGG" id="ddo:I597_1102"/>
<dbReference type="OrthoDB" id="9814200at2"/>
<dbReference type="PROSITE" id="PS50977">
    <property type="entry name" value="HTH_TETR_2"/>
    <property type="match status" value="1"/>
</dbReference>
<dbReference type="Pfam" id="PF00440">
    <property type="entry name" value="TetR_N"/>
    <property type="match status" value="1"/>
</dbReference>
<comment type="caution">
    <text evidence="6">The sequence shown here is derived from an EMBL/GenBank/DDBJ whole genome shotgun (WGS) entry which is preliminary data.</text>
</comment>
<dbReference type="GO" id="GO:0003700">
    <property type="term" value="F:DNA-binding transcription factor activity"/>
    <property type="evidence" value="ECO:0007669"/>
    <property type="project" value="TreeGrafter"/>
</dbReference>
<dbReference type="SUPFAM" id="SSF46689">
    <property type="entry name" value="Homeodomain-like"/>
    <property type="match status" value="1"/>
</dbReference>
<dbReference type="PRINTS" id="PR00455">
    <property type="entry name" value="HTHTETR"/>
</dbReference>
<dbReference type="Gene3D" id="1.10.10.60">
    <property type="entry name" value="Homeodomain-like"/>
    <property type="match status" value="1"/>
</dbReference>
<dbReference type="RefSeq" id="WP_035327283.1">
    <property type="nucleotide sequence ID" value="NZ_CP015125.1"/>
</dbReference>
<evidence type="ECO:0000256" key="3">
    <source>
        <dbReference type="ARBA" id="ARBA00023163"/>
    </source>
</evidence>
<organism evidence="6 7">
    <name type="scientific">Dokdonia donghaensis DSW-1</name>
    <dbReference type="NCBI Taxonomy" id="1300343"/>
    <lineage>
        <taxon>Bacteria</taxon>
        <taxon>Pseudomonadati</taxon>
        <taxon>Bacteroidota</taxon>
        <taxon>Flavobacteriia</taxon>
        <taxon>Flavobacteriales</taxon>
        <taxon>Flavobacteriaceae</taxon>
        <taxon>Dokdonia</taxon>
    </lineage>
</organism>
<evidence type="ECO:0000256" key="1">
    <source>
        <dbReference type="ARBA" id="ARBA00023015"/>
    </source>
</evidence>
<keyword evidence="2 4" id="KW-0238">DNA-binding</keyword>
<dbReference type="EMBL" id="JSAQ01000001">
    <property type="protein sequence ID" value="KGO07332.1"/>
    <property type="molecule type" value="Genomic_DNA"/>
</dbReference>
<dbReference type="AlphaFoldDB" id="A0A0A2GVT2"/>
<dbReference type="InterPro" id="IPR050109">
    <property type="entry name" value="HTH-type_TetR-like_transc_reg"/>
</dbReference>
<evidence type="ECO:0000256" key="2">
    <source>
        <dbReference type="ARBA" id="ARBA00023125"/>
    </source>
</evidence>